<dbReference type="GO" id="GO:0016491">
    <property type="term" value="F:oxidoreductase activity"/>
    <property type="evidence" value="ECO:0007669"/>
    <property type="project" value="UniProtKB-KW"/>
</dbReference>
<comment type="caution">
    <text evidence="6">The sequence shown here is derived from an EMBL/GenBank/DDBJ whole genome shotgun (WGS) entry which is preliminary data.</text>
</comment>
<evidence type="ECO:0000259" key="5">
    <source>
        <dbReference type="PROSITE" id="PS50213"/>
    </source>
</evidence>
<dbReference type="CDD" id="cd05233">
    <property type="entry name" value="SDR_c"/>
    <property type="match status" value="1"/>
</dbReference>
<dbReference type="PRINTS" id="PR00080">
    <property type="entry name" value="SDRFAMILY"/>
</dbReference>
<feature type="domain" description="FAS1" evidence="5">
    <location>
        <begin position="59"/>
        <end position="198"/>
    </location>
</feature>
<dbReference type="SMART" id="SM00554">
    <property type="entry name" value="FAS1"/>
    <property type="match status" value="2"/>
</dbReference>
<dbReference type="InterPro" id="IPR036378">
    <property type="entry name" value="FAS1_dom_sf"/>
</dbReference>
<feature type="domain" description="FAS1" evidence="5">
    <location>
        <begin position="201"/>
        <end position="356"/>
    </location>
</feature>
<evidence type="ECO:0000313" key="7">
    <source>
        <dbReference type="Proteomes" id="UP000243519"/>
    </source>
</evidence>
<protein>
    <recommendedName>
        <fullName evidence="5">FAS1 domain-containing protein</fullName>
    </recommendedName>
</protein>
<dbReference type="Pfam" id="PF02469">
    <property type="entry name" value="Fasciclin"/>
    <property type="match status" value="2"/>
</dbReference>
<dbReference type="Gene3D" id="2.30.180.10">
    <property type="entry name" value="FAS1 domain"/>
    <property type="match status" value="2"/>
</dbReference>
<keyword evidence="4" id="KW-1133">Transmembrane helix</keyword>
<keyword evidence="2" id="KW-0521">NADP</keyword>
<dbReference type="InterPro" id="IPR002347">
    <property type="entry name" value="SDR_fam"/>
</dbReference>
<dbReference type="PRINTS" id="PR00081">
    <property type="entry name" value="GDHRDH"/>
</dbReference>
<reference evidence="6 7" key="1">
    <citation type="submission" date="2016-05" db="EMBL/GenBank/DDBJ databases">
        <title>Genome sequencing of Trichophyton violaceum CMCC(F)T3l isolated from hair.</title>
        <authorList>
            <person name="Zhan P."/>
            <person name="Tao Y."/>
            <person name="Liu W."/>
        </authorList>
    </citation>
    <scope>NUCLEOTIDE SEQUENCE [LARGE SCALE GENOMIC DNA]</scope>
    <source>
        <strain evidence="7">CMCC(F)T3l</strain>
    </source>
</reference>
<dbReference type="AlphaFoldDB" id="A0A178FJF4"/>
<dbReference type="InterPro" id="IPR036291">
    <property type="entry name" value="NAD(P)-bd_dom_sf"/>
</dbReference>
<dbReference type="Gene3D" id="3.40.50.720">
    <property type="entry name" value="NAD(P)-binding Rossmann-like Domain"/>
    <property type="match status" value="1"/>
</dbReference>
<gene>
    <name evidence="6" type="ORF">A7D00_4482</name>
</gene>
<name>A0A178FJF4_TRIVO</name>
<dbReference type="OrthoDB" id="7700931at2759"/>
<dbReference type="Proteomes" id="UP000243519">
    <property type="component" value="Unassembled WGS sequence"/>
</dbReference>
<evidence type="ECO:0000313" key="6">
    <source>
        <dbReference type="EMBL" id="OAL71577.1"/>
    </source>
</evidence>
<evidence type="ECO:0000256" key="3">
    <source>
        <dbReference type="ARBA" id="ARBA00023002"/>
    </source>
</evidence>
<dbReference type="Pfam" id="PF00106">
    <property type="entry name" value="adh_short"/>
    <property type="match status" value="1"/>
</dbReference>
<evidence type="ECO:0000256" key="2">
    <source>
        <dbReference type="ARBA" id="ARBA00022857"/>
    </source>
</evidence>
<keyword evidence="4" id="KW-0472">Membrane</keyword>
<dbReference type="SUPFAM" id="SSF51735">
    <property type="entry name" value="NAD(P)-binding Rossmann-fold domains"/>
    <property type="match status" value="1"/>
</dbReference>
<organism evidence="6 7">
    <name type="scientific">Trichophyton violaceum</name>
    <dbReference type="NCBI Taxonomy" id="34388"/>
    <lineage>
        <taxon>Eukaryota</taxon>
        <taxon>Fungi</taxon>
        <taxon>Dikarya</taxon>
        <taxon>Ascomycota</taxon>
        <taxon>Pezizomycotina</taxon>
        <taxon>Eurotiomycetes</taxon>
        <taxon>Eurotiomycetidae</taxon>
        <taxon>Onygenales</taxon>
        <taxon>Arthrodermataceae</taxon>
        <taxon>Trichophyton</taxon>
    </lineage>
</organism>
<dbReference type="PANTHER" id="PTHR43618:SF18">
    <property type="entry name" value="SHORT CHAIN DEHYDROGENASE_REDUCTASE FAMILY (AFU_ORTHOLOGUE AFUA_5G12480)"/>
    <property type="match status" value="1"/>
</dbReference>
<dbReference type="EMBL" id="LHPN01000006">
    <property type="protein sequence ID" value="OAL71577.1"/>
    <property type="molecule type" value="Genomic_DNA"/>
</dbReference>
<dbReference type="PANTHER" id="PTHR43618">
    <property type="entry name" value="7-ALPHA-HYDROXYSTEROID DEHYDROGENASE"/>
    <property type="match status" value="1"/>
</dbReference>
<dbReference type="SUPFAM" id="SSF82153">
    <property type="entry name" value="FAS1 domain"/>
    <property type="match status" value="2"/>
</dbReference>
<evidence type="ECO:0000256" key="1">
    <source>
        <dbReference type="ARBA" id="ARBA00006484"/>
    </source>
</evidence>
<proteinExistence type="inferred from homology"/>
<accession>A0A178FJF4</accession>
<dbReference type="InterPro" id="IPR020904">
    <property type="entry name" value="Sc_DH/Rdtase_CS"/>
</dbReference>
<dbReference type="PROSITE" id="PS50213">
    <property type="entry name" value="FAS1"/>
    <property type="match status" value="2"/>
</dbReference>
<keyword evidence="7" id="KW-1185">Reference proteome</keyword>
<keyword evidence="4" id="KW-0812">Transmembrane</keyword>
<keyword evidence="3" id="KW-0560">Oxidoreductase</keyword>
<sequence length="797" mass="87619">MENHRLRRIVRQTLRGTAVVVTILLAIQWTFKSSSNSKASNYINSRLGANGASSTPEPHGTVWETIRNDTRVSKFVKVLGEFKSIVAGLDAPKAKFTVYVPTDEAFEKETFAWDLPSFYWLYLIGYHMGAGALSQKDFSHMTTAPSFVFADVFETYRQRISIQRIDEDDSFMLNHVARPAAPEMPAVNGYVHLIDRVLMMPESTSDLLRDDPKLSKLRKALIDTDVAVTVNDTSTHVGQTIFAPTNKAFDKLGSKANQFLFSPYGKEYLRALLQYHIVANQTMFSNLLLPHNGAAQIPLENGSKIHLPTLLPSHNLSVTVEMNGPRVSPKINNAVSIESHDIVVMDGVVHKIDTVLLPPLLSNGEESTSEQSWMSTMAQWLLGPSGVPVGELKKRLERLVCQASCLLDHEGVQKLLPRPEDSSTEPPFETHFQGQPSGLGLESACDPSPMFNIQLSNKLYHDGGKIGEGQDEDDILSITTFSISTKCWLAIHQNVTMAAEEVPLQNSELFDVSDCVAVVTGGGTGMGLMMAKALEANGAKVYILGRRLAVLEAAAKQATYGNIYPLQCDITSKDDLETAVERIASEDGFVNLVVNNAGISTPNLGPQRTRPNAKWSITDLRNYWFSKPSFEDYARVLEANTTAPLMVTFAFLELLDRGNRVRAEQAKANGGRSDYVRSQVIMVSSVGGFGRDNSAFIYGASKAGTTQMTKNLSTYLTPWKIRANVLAPGYFHTEMTQDFYKSTGGRLPATMTPEERFGDMQEISGTLLYMASKAGAYCNGSVMLSDGGYLAIHPSAY</sequence>
<feature type="transmembrane region" description="Helical" evidence="4">
    <location>
        <begin position="12"/>
        <end position="31"/>
    </location>
</feature>
<evidence type="ECO:0000256" key="4">
    <source>
        <dbReference type="SAM" id="Phobius"/>
    </source>
</evidence>
<dbReference type="InterPro" id="IPR000782">
    <property type="entry name" value="FAS1_domain"/>
</dbReference>
<comment type="similarity">
    <text evidence="1">Belongs to the short-chain dehydrogenases/reductases (SDR) family.</text>
</comment>
<dbReference type="InterPro" id="IPR052178">
    <property type="entry name" value="Sec_Metab_Biosynth_SDR"/>
</dbReference>
<dbReference type="PROSITE" id="PS00061">
    <property type="entry name" value="ADH_SHORT"/>
    <property type="match status" value="1"/>
</dbReference>